<gene>
    <name evidence="1" type="ORF">MAPG_08130</name>
</gene>
<dbReference type="InterPro" id="IPR032675">
    <property type="entry name" value="LRR_dom_sf"/>
</dbReference>
<dbReference type="Gene3D" id="3.80.10.10">
    <property type="entry name" value="Ribonuclease Inhibitor"/>
    <property type="match status" value="2"/>
</dbReference>
<feature type="non-terminal residue" evidence="1">
    <location>
        <position position="1"/>
    </location>
</feature>
<reference evidence="1" key="2">
    <citation type="submission" date="2011-03" db="EMBL/GenBank/DDBJ databases">
        <title>Annotation of Magnaporthe poae ATCC 64411.</title>
        <authorList>
            <person name="Ma L.-J."/>
            <person name="Dead R."/>
            <person name="Young S.K."/>
            <person name="Zeng Q."/>
            <person name="Gargeya S."/>
            <person name="Fitzgerald M."/>
            <person name="Haas B."/>
            <person name="Abouelleil A."/>
            <person name="Alvarado L."/>
            <person name="Arachchi H.M."/>
            <person name="Berlin A."/>
            <person name="Brown A."/>
            <person name="Chapman S.B."/>
            <person name="Chen Z."/>
            <person name="Dunbar C."/>
            <person name="Freedman E."/>
            <person name="Gearin G."/>
            <person name="Gellesch M."/>
            <person name="Goldberg J."/>
            <person name="Griggs A."/>
            <person name="Gujja S."/>
            <person name="Heiman D."/>
            <person name="Howarth C."/>
            <person name="Larson L."/>
            <person name="Lui A."/>
            <person name="MacDonald P.J.P."/>
            <person name="Mehta T."/>
            <person name="Montmayeur A."/>
            <person name="Murphy C."/>
            <person name="Neiman D."/>
            <person name="Pearson M."/>
            <person name="Priest M."/>
            <person name="Roberts A."/>
            <person name="Saif S."/>
            <person name="Shea T."/>
            <person name="Shenoy N."/>
            <person name="Sisk P."/>
            <person name="Stolte C."/>
            <person name="Sykes S."/>
            <person name="Yandava C."/>
            <person name="Wortman J."/>
            <person name="Nusbaum C."/>
            <person name="Birren B."/>
        </authorList>
    </citation>
    <scope>NUCLEOTIDE SEQUENCE</scope>
    <source>
        <strain evidence="1">ATCC 64411</strain>
    </source>
</reference>
<accession>A0A0H2U5E5</accession>
<dbReference type="SUPFAM" id="SSF52047">
    <property type="entry name" value="RNI-like"/>
    <property type="match status" value="1"/>
</dbReference>
<evidence type="ECO:0008006" key="2">
    <source>
        <dbReference type="Google" id="ProtNLM"/>
    </source>
</evidence>
<protein>
    <recommendedName>
        <fullName evidence="2">F-box domain-containing protein</fullName>
    </recommendedName>
</protein>
<dbReference type="OrthoDB" id="10028886at2759"/>
<name>A0A0H2U5E5_MAGP6</name>
<dbReference type="AlphaFoldDB" id="A0A0H2U5E5"/>
<reference evidence="1" key="1">
    <citation type="submission" date="2010-05" db="EMBL/GenBank/DDBJ databases">
        <title>The Genome Sequence of Magnaporthe poae strain ATCC 64411.</title>
        <authorList>
            <consortium name="The Broad Institute Genome Sequencing Platform"/>
            <consortium name="Broad Institute Genome Sequencing Center for Infectious Disease"/>
            <person name="Ma L.-J."/>
            <person name="Dead R."/>
            <person name="Young S."/>
            <person name="Zeng Q."/>
            <person name="Koehrsen M."/>
            <person name="Alvarado L."/>
            <person name="Berlin A."/>
            <person name="Chapman S.B."/>
            <person name="Chen Z."/>
            <person name="Freedman E."/>
            <person name="Gellesch M."/>
            <person name="Goldberg J."/>
            <person name="Griggs A."/>
            <person name="Gujja S."/>
            <person name="Heilman E.R."/>
            <person name="Heiman D."/>
            <person name="Hepburn T."/>
            <person name="Howarth C."/>
            <person name="Jen D."/>
            <person name="Larson L."/>
            <person name="Mehta T."/>
            <person name="Neiman D."/>
            <person name="Pearson M."/>
            <person name="Roberts A."/>
            <person name="Saif S."/>
            <person name="Shea T."/>
            <person name="Shenoy N."/>
            <person name="Sisk P."/>
            <person name="Stolte C."/>
            <person name="Sykes S."/>
            <person name="Walk T."/>
            <person name="White J."/>
            <person name="Yandava C."/>
            <person name="Haas B."/>
            <person name="Nusbaum C."/>
            <person name="Birren B."/>
        </authorList>
    </citation>
    <scope>NUCLEOTIDE SEQUENCE</scope>
    <source>
        <strain evidence="1">ATCC 64411</strain>
    </source>
</reference>
<organism evidence="1">
    <name type="scientific">Magnaporthiopsis poae (strain ATCC 64411 / 73-15)</name>
    <name type="common">Kentucky bluegrass fungus</name>
    <name type="synonym">Magnaporthe poae</name>
    <dbReference type="NCBI Taxonomy" id="644358"/>
    <lineage>
        <taxon>Eukaryota</taxon>
        <taxon>Fungi</taxon>
        <taxon>Dikarya</taxon>
        <taxon>Ascomycota</taxon>
        <taxon>Pezizomycotina</taxon>
        <taxon>Sordariomycetes</taxon>
        <taxon>Sordariomycetidae</taxon>
        <taxon>Magnaporthales</taxon>
        <taxon>Magnaporthaceae</taxon>
        <taxon>Magnaporthiopsis</taxon>
    </lineage>
</organism>
<evidence type="ECO:0000313" key="1">
    <source>
        <dbReference type="EMBL" id="KLU89156.1"/>
    </source>
</evidence>
<sequence>IVRLTTLRSLTLRTGSILDQRVGQAIRESCPSFRELCCYFCLGDEGDGKMAGFLLALGANTLERFGVISSNHLGRQTFAALAGQHPKSLKMLHLASLGDAAVPHLRLLSQCAVLESLSLECYRLGEGGAPGEPGRRLVRAGGAGWLSNSRSLATLCIDMLPGMTGLLSSVLVSDRLRLKTLSVNLNDDEVDDAFFAAIGRQTALEDLFVLSRTDPYGEDFEPLVRSIVKCKELVRLMLYNSLTGGQVREICASLPRLEKFRFDGEHMSDAILPHLLLTPRLNSVDVNATSCFTTDGIRDLIRRLAEDGGRGAHHGFALSISSQLRTHRFTKDEEAAIEAEIRTKLGGTFSVGYWVSIDEEDESISEEDEFVFVDD</sequence>
<dbReference type="EMBL" id="GL876972">
    <property type="protein sequence ID" value="KLU89156.1"/>
    <property type="molecule type" value="Genomic_DNA"/>
</dbReference>
<dbReference type="VEuPathDB" id="FungiDB:MAPG_08130"/>
<proteinExistence type="predicted"/>